<dbReference type="PANTHER" id="PTHR42791:SF1">
    <property type="entry name" value="N-ACETYLTRANSFERASE DOMAIN-CONTAINING PROTEIN"/>
    <property type="match status" value="1"/>
</dbReference>
<protein>
    <submittedName>
        <fullName evidence="3">Gnat family acetyltransferase</fullName>
    </submittedName>
</protein>
<name>A0AAV7ZCT2_9EUKA</name>
<accession>A0AAV7ZCT2</accession>
<evidence type="ECO:0000256" key="1">
    <source>
        <dbReference type="SAM" id="Phobius"/>
    </source>
</evidence>
<organism evidence="3 4">
    <name type="scientific">Anaeramoeba flamelloides</name>
    <dbReference type="NCBI Taxonomy" id="1746091"/>
    <lineage>
        <taxon>Eukaryota</taxon>
        <taxon>Metamonada</taxon>
        <taxon>Anaeramoebidae</taxon>
        <taxon>Anaeramoeba</taxon>
    </lineage>
</organism>
<keyword evidence="1" id="KW-1133">Transmembrane helix</keyword>
<dbReference type="InterPro" id="IPR016181">
    <property type="entry name" value="Acyl_CoA_acyltransferase"/>
</dbReference>
<dbReference type="Pfam" id="PF00583">
    <property type="entry name" value="Acetyltransf_1"/>
    <property type="match status" value="1"/>
</dbReference>
<evidence type="ECO:0000313" key="3">
    <source>
        <dbReference type="EMBL" id="KAJ3437815.1"/>
    </source>
</evidence>
<dbReference type="Proteomes" id="UP001146793">
    <property type="component" value="Unassembled WGS sequence"/>
</dbReference>
<dbReference type="CDD" id="cd04301">
    <property type="entry name" value="NAT_SF"/>
    <property type="match status" value="1"/>
</dbReference>
<dbReference type="GO" id="GO:0016747">
    <property type="term" value="F:acyltransferase activity, transferring groups other than amino-acyl groups"/>
    <property type="evidence" value="ECO:0007669"/>
    <property type="project" value="InterPro"/>
</dbReference>
<feature type="domain" description="N-acetyltransferase" evidence="2">
    <location>
        <begin position="189"/>
        <end position="278"/>
    </location>
</feature>
<comment type="caution">
    <text evidence="3">The sequence shown here is derived from an EMBL/GenBank/DDBJ whole genome shotgun (WGS) entry which is preliminary data.</text>
</comment>
<sequence length="279" mass="32157">MILKIFFILFLLICICVAVLKYYIRRTAPFVKQEQLLKAIEKYPKKNDESEVIKVIKVTNQLGEKEKDDICVAFESGPDFHWMSLNNIHNQLSRFTNFVVKSHINVGLKYGCALEARDQNGNFQGTAVLALPGHSVNLLQIILTYGLKRPFFMQKKARDEGWGDLINAKWDSFCRSLGKYHSDNMKKRDHWYLMVLGVVKSEQGKHVGSKLLNCVLALAKQSNHPVYLECIDENLGFYEKFGFRLMDKIQLNPKQKKGSTKVTGYQLNAMIWENKSKND</sequence>
<proteinExistence type="predicted"/>
<dbReference type="PROSITE" id="PS51186">
    <property type="entry name" value="GNAT"/>
    <property type="match status" value="1"/>
</dbReference>
<keyword evidence="1" id="KW-0812">Transmembrane</keyword>
<dbReference type="InterPro" id="IPR000182">
    <property type="entry name" value="GNAT_dom"/>
</dbReference>
<evidence type="ECO:0000259" key="2">
    <source>
        <dbReference type="PROSITE" id="PS51186"/>
    </source>
</evidence>
<feature type="transmembrane region" description="Helical" evidence="1">
    <location>
        <begin position="6"/>
        <end position="24"/>
    </location>
</feature>
<dbReference type="InterPro" id="IPR052523">
    <property type="entry name" value="Trichothecene_AcTrans"/>
</dbReference>
<dbReference type="EMBL" id="JANTQA010000033">
    <property type="protein sequence ID" value="KAJ3437815.1"/>
    <property type="molecule type" value="Genomic_DNA"/>
</dbReference>
<gene>
    <name evidence="3" type="ORF">M0812_16985</name>
</gene>
<reference evidence="3" key="1">
    <citation type="submission" date="2022-08" db="EMBL/GenBank/DDBJ databases">
        <title>Novel sulphate-reducing endosymbionts in the free-living metamonad Anaeramoeba.</title>
        <authorList>
            <person name="Jerlstrom-Hultqvist J."/>
            <person name="Cepicka I."/>
            <person name="Gallot-Lavallee L."/>
            <person name="Salas-Leiva D."/>
            <person name="Curtis B.A."/>
            <person name="Zahonova K."/>
            <person name="Pipaliya S."/>
            <person name="Dacks J."/>
            <person name="Roger A.J."/>
        </authorList>
    </citation>
    <scope>NUCLEOTIDE SEQUENCE</scope>
    <source>
        <strain evidence="3">Busselton2</strain>
    </source>
</reference>
<evidence type="ECO:0000313" key="4">
    <source>
        <dbReference type="Proteomes" id="UP001146793"/>
    </source>
</evidence>
<dbReference type="PANTHER" id="PTHR42791">
    <property type="entry name" value="GNAT FAMILY ACETYLTRANSFERASE"/>
    <property type="match status" value="1"/>
</dbReference>
<dbReference type="Gene3D" id="3.40.630.30">
    <property type="match status" value="1"/>
</dbReference>
<dbReference type="SUPFAM" id="SSF55729">
    <property type="entry name" value="Acyl-CoA N-acyltransferases (Nat)"/>
    <property type="match status" value="1"/>
</dbReference>
<dbReference type="AlphaFoldDB" id="A0AAV7ZCT2"/>
<keyword evidence="1" id="KW-0472">Membrane</keyword>